<evidence type="ECO:0000256" key="1">
    <source>
        <dbReference type="ARBA" id="ARBA00004496"/>
    </source>
</evidence>
<sequence length="234" mass="27899">MDSNKYMLFSGKTKMADVILRDCRIVTLLPRFDVRLGFAEKTLSQVCAKYGINEHFFLLACNIHSFDGYFPDREELAEIDIESMLQYLKRSHDYYINTRIVSIEQRLAKMVDSCTGYHYKIISGFFSEYKQEVLKHFQHEEVEVFPNIRALIRGERVDFHIAQYEENHSNIDDKLNDLKNIIIKYLPEDCSTQERNDILLDIFMFEEDLTKHTRIENKVLIPYVRQIERSYEKK</sequence>
<reference evidence="6 7" key="1">
    <citation type="journal article" date="2015" name="Genome Announc.">
        <title>Complete Genome Sequence of the Novel Leech Symbiont Mucinivorans hirudinis M3T.</title>
        <authorList>
            <person name="Nelson M.C."/>
            <person name="Bomar L."/>
            <person name="Graf J."/>
        </authorList>
    </citation>
    <scope>NUCLEOTIDE SEQUENCE [LARGE SCALE GENOMIC DNA]</scope>
    <source>
        <strain evidence="7">M3</strain>
    </source>
</reference>
<dbReference type="AlphaFoldDB" id="A0A060R7N3"/>
<proteinExistence type="predicted"/>
<dbReference type="EMBL" id="HG934468">
    <property type="protein sequence ID" value="CDN31295.1"/>
    <property type="molecule type" value="Genomic_DNA"/>
</dbReference>
<keyword evidence="3" id="KW-0479">Metal-binding</keyword>
<name>A0A060R7N3_9BACT</name>
<evidence type="ECO:0000256" key="4">
    <source>
        <dbReference type="ARBA" id="ARBA00023004"/>
    </source>
</evidence>
<dbReference type="eggNOG" id="COG2846">
    <property type="taxonomic scope" value="Bacteria"/>
</dbReference>
<keyword evidence="7" id="KW-1185">Reference proteome</keyword>
<dbReference type="Proteomes" id="UP000027616">
    <property type="component" value="Chromosome I"/>
</dbReference>
<evidence type="ECO:0000259" key="5">
    <source>
        <dbReference type="Pfam" id="PF01814"/>
    </source>
</evidence>
<dbReference type="PATRIC" id="fig|1433126.3.peg.1193"/>
<keyword evidence="4" id="KW-0408">Iron</keyword>
<accession>A0A060R7N3</accession>
<dbReference type="KEGG" id="rbc:BN938_1201"/>
<dbReference type="PANTHER" id="PTHR36438:SF1">
    <property type="entry name" value="IRON-SULFUR CLUSTER REPAIR PROTEIN YTFE"/>
    <property type="match status" value="1"/>
</dbReference>
<evidence type="ECO:0000256" key="2">
    <source>
        <dbReference type="ARBA" id="ARBA00022490"/>
    </source>
</evidence>
<dbReference type="GO" id="GO:0005737">
    <property type="term" value="C:cytoplasm"/>
    <property type="evidence" value="ECO:0007669"/>
    <property type="project" value="UniProtKB-SubCell"/>
</dbReference>
<feature type="domain" description="Hemerythrin-like" evidence="5">
    <location>
        <begin position="110"/>
        <end position="223"/>
    </location>
</feature>
<comment type="subcellular location">
    <subcellularLocation>
        <location evidence="1">Cytoplasm</location>
    </subcellularLocation>
</comment>
<dbReference type="Gene3D" id="1.20.120.520">
    <property type="entry name" value="nmb1532 protein domain like"/>
    <property type="match status" value="1"/>
</dbReference>
<dbReference type="HOGENOM" id="CLU_076075_1_0_10"/>
<dbReference type="PANTHER" id="PTHR36438">
    <property type="entry name" value="IRON-SULFUR CLUSTER REPAIR PROTEIN YTFE"/>
    <property type="match status" value="1"/>
</dbReference>
<protein>
    <recommendedName>
        <fullName evidence="5">Hemerythrin-like domain-containing protein</fullName>
    </recommendedName>
</protein>
<dbReference type="InterPro" id="IPR012312">
    <property type="entry name" value="Hemerythrin-like"/>
</dbReference>
<evidence type="ECO:0000313" key="7">
    <source>
        <dbReference type="Proteomes" id="UP000027616"/>
    </source>
</evidence>
<dbReference type="STRING" id="1433126.BN938_1201"/>
<keyword evidence="2" id="KW-0963">Cytoplasm</keyword>
<dbReference type="InterPro" id="IPR019903">
    <property type="entry name" value="RIC_family"/>
</dbReference>
<organism evidence="6 7">
    <name type="scientific">Mucinivorans hirudinis</name>
    <dbReference type="NCBI Taxonomy" id="1433126"/>
    <lineage>
        <taxon>Bacteria</taxon>
        <taxon>Pseudomonadati</taxon>
        <taxon>Bacteroidota</taxon>
        <taxon>Bacteroidia</taxon>
        <taxon>Bacteroidales</taxon>
        <taxon>Rikenellaceae</taxon>
        <taxon>Mucinivorans</taxon>
    </lineage>
</organism>
<dbReference type="GO" id="GO:0046872">
    <property type="term" value="F:metal ion binding"/>
    <property type="evidence" value="ECO:0007669"/>
    <property type="project" value="UniProtKB-KW"/>
</dbReference>
<evidence type="ECO:0000256" key="3">
    <source>
        <dbReference type="ARBA" id="ARBA00022723"/>
    </source>
</evidence>
<gene>
    <name evidence="6" type="ORF">BN938_1201</name>
</gene>
<evidence type="ECO:0000313" key="6">
    <source>
        <dbReference type="EMBL" id="CDN31295.1"/>
    </source>
</evidence>
<dbReference type="OrthoDB" id="937463at2"/>
<dbReference type="Pfam" id="PF01814">
    <property type="entry name" value="Hemerythrin"/>
    <property type="match status" value="1"/>
</dbReference>